<dbReference type="AlphaFoldDB" id="A0A8J3F9Y1"/>
<dbReference type="Gene3D" id="1.10.287.1060">
    <property type="entry name" value="ESAT-6-like"/>
    <property type="match status" value="1"/>
</dbReference>
<protein>
    <recommendedName>
        <fullName evidence="3">ESAT-6-like protein</fullName>
    </recommendedName>
</protein>
<reference evidence="1" key="2">
    <citation type="submission" date="2020-09" db="EMBL/GenBank/DDBJ databases">
        <authorList>
            <person name="Sun Q."/>
            <person name="Ohkuma M."/>
        </authorList>
    </citation>
    <scope>NUCLEOTIDE SEQUENCE</scope>
    <source>
        <strain evidence="1">JCM 3090</strain>
    </source>
</reference>
<dbReference type="Pfam" id="PF06013">
    <property type="entry name" value="WXG100"/>
    <property type="match status" value="1"/>
</dbReference>
<dbReference type="InterPro" id="IPR036689">
    <property type="entry name" value="ESAT-6-like_sf"/>
</dbReference>
<organism evidence="1 2">
    <name type="scientific">Pilimelia anulata</name>
    <dbReference type="NCBI Taxonomy" id="53371"/>
    <lineage>
        <taxon>Bacteria</taxon>
        <taxon>Bacillati</taxon>
        <taxon>Actinomycetota</taxon>
        <taxon>Actinomycetes</taxon>
        <taxon>Micromonosporales</taxon>
        <taxon>Micromonosporaceae</taxon>
        <taxon>Pilimelia</taxon>
    </lineage>
</organism>
<evidence type="ECO:0000313" key="1">
    <source>
        <dbReference type="EMBL" id="GGJ95644.1"/>
    </source>
</evidence>
<name>A0A8J3F9Y1_9ACTN</name>
<dbReference type="NCBIfam" id="TIGR03930">
    <property type="entry name" value="WXG100_ESAT6"/>
    <property type="match status" value="1"/>
</dbReference>
<dbReference type="SUPFAM" id="SSF140453">
    <property type="entry name" value="EsxAB dimer-like"/>
    <property type="match status" value="1"/>
</dbReference>
<accession>A0A8J3F9Y1</accession>
<dbReference type="EMBL" id="BMQB01000005">
    <property type="protein sequence ID" value="GGJ95644.1"/>
    <property type="molecule type" value="Genomic_DNA"/>
</dbReference>
<proteinExistence type="predicted"/>
<keyword evidence="2" id="KW-1185">Reference proteome</keyword>
<evidence type="ECO:0000313" key="2">
    <source>
        <dbReference type="Proteomes" id="UP000649739"/>
    </source>
</evidence>
<dbReference type="InterPro" id="IPR010310">
    <property type="entry name" value="T7SS_ESAT-6-like"/>
</dbReference>
<sequence length="85" mass="9260">MQEASAHIQAALNTLDSLLGQLEGDAAPLVATWSGAARAAYDERQRAWRTASEDLAATLRDIRLAVDESAADYLATEQRNRALFE</sequence>
<gene>
    <name evidence="1" type="ORF">GCM10010123_26880</name>
</gene>
<reference evidence="1" key="1">
    <citation type="journal article" date="2014" name="Int. J. Syst. Evol. Microbiol.">
        <title>Complete genome sequence of Corynebacterium casei LMG S-19264T (=DSM 44701T), isolated from a smear-ripened cheese.</title>
        <authorList>
            <consortium name="US DOE Joint Genome Institute (JGI-PGF)"/>
            <person name="Walter F."/>
            <person name="Albersmeier A."/>
            <person name="Kalinowski J."/>
            <person name="Ruckert C."/>
        </authorList>
    </citation>
    <scope>NUCLEOTIDE SEQUENCE</scope>
    <source>
        <strain evidence="1">JCM 3090</strain>
    </source>
</reference>
<evidence type="ECO:0008006" key="3">
    <source>
        <dbReference type="Google" id="ProtNLM"/>
    </source>
</evidence>
<comment type="caution">
    <text evidence="1">The sequence shown here is derived from an EMBL/GenBank/DDBJ whole genome shotgun (WGS) entry which is preliminary data.</text>
</comment>
<dbReference type="Proteomes" id="UP000649739">
    <property type="component" value="Unassembled WGS sequence"/>
</dbReference>